<sequence>MMRRLATRELGLPHPESYRGSLTALIFFKVRHDCPEFFPEIAMLCRLWRASEAGGPKKYRLHTETGPIDAMGVTGRPMIVQSNRRLPRPVPCDERPHRSGPLLAATNCQTASTRELNKDKTCDGPRGSPIAPLDHNMCLELSFLTYLTCSLLCAVHSCHDRTEPF</sequence>
<gene>
    <name evidence="1" type="ORF">M408DRAFT_272130</name>
</gene>
<protein>
    <submittedName>
        <fullName evidence="1">Uncharacterized protein</fullName>
    </submittedName>
</protein>
<dbReference type="Proteomes" id="UP000054097">
    <property type="component" value="Unassembled WGS sequence"/>
</dbReference>
<organism evidence="1 2">
    <name type="scientific">Serendipita vermifera MAFF 305830</name>
    <dbReference type="NCBI Taxonomy" id="933852"/>
    <lineage>
        <taxon>Eukaryota</taxon>
        <taxon>Fungi</taxon>
        <taxon>Dikarya</taxon>
        <taxon>Basidiomycota</taxon>
        <taxon>Agaricomycotina</taxon>
        <taxon>Agaricomycetes</taxon>
        <taxon>Sebacinales</taxon>
        <taxon>Serendipitaceae</taxon>
        <taxon>Serendipita</taxon>
    </lineage>
</organism>
<keyword evidence="2" id="KW-1185">Reference proteome</keyword>
<evidence type="ECO:0000313" key="2">
    <source>
        <dbReference type="Proteomes" id="UP000054097"/>
    </source>
</evidence>
<proteinExistence type="predicted"/>
<evidence type="ECO:0000313" key="1">
    <source>
        <dbReference type="EMBL" id="KIM30890.1"/>
    </source>
</evidence>
<reference evidence="1 2" key="1">
    <citation type="submission" date="2014-04" db="EMBL/GenBank/DDBJ databases">
        <authorList>
            <consortium name="DOE Joint Genome Institute"/>
            <person name="Kuo A."/>
            <person name="Zuccaro A."/>
            <person name="Kohler A."/>
            <person name="Nagy L.G."/>
            <person name="Floudas D."/>
            <person name="Copeland A."/>
            <person name="Barry K.W."/>
            <person name="Cichocki N."/>
            <person name="Veneault-Fourrey C."/>
            <person name="LaButti K."/>
            <person name="Lindquist E.A."/>
            <person name="Lipzen A."/>
            <person name="Lundell T."/>
            <person name="Morin E."/>
            <person name="Murat C."/>
            <person name="Sun H."/>
            <person name="Tunlid A."/>
            <person name="Henrissat B."/>
            <person name="Grigoriev I.V."/>
            <person name="Hibbett D.S."/>
            <person name="Martin F."/>
            <person name="Nordberg H.P."/>
            <person name="Cantor M.N."/>
            <person name="Hua S.X."/>
        </authorList>
    </citation>
    <scope>NUCLEOTIDE SEQUENCE [LARGE SCALE GENOMIC DNA]</scope>
    <source>
        <strain evidence="1 2">MAFF 305830</strain>
    </source>
</reference>
<dbReference type="EMBL" id="KN824283">
    <property type="protein sequence ID" value="KIM30890.1"/>
    <property type="molecule type" value="Genomic_DNA"/>
</dbReference>
<accession>A0A0C3B229</accession>
<dbReference type="AlphaFoldDB" id="A0A0C3B229"/>
<dbReference type="HOGENOM" id="CLU_1611808_0_0_1"/>
<name>A0A0C3B229_SERVB</name>
<reference evidence="2" key="2">
    <citation type="submission" date="2015-01" db="EMBL/GenBank/DDBJ databases">
        <title>Evolutionary Origins and Diversification of the Mycorrhizal Mutualists.</title>
        <authorList>
            <consortium name="DOE Joint Genome Institute"/>
            <consortium name="Mycorrhizal Genomics Consortium"/>
            <person name="Kohler A."/>
            <person name="Kuo A."/>
            <person name="Nagy L.G."/>
            <person name="Floudas D."/>
            <person name="Copeland A."/>
            <person name="Barry K.W."/>
            <person name="Cichocki N."/>
            <person name="Veneault-Fourrey C."/>
            <person name="LaButti K."/>
            <person name="Lindquist E.A."/>
            <person name="Lipzen A."/>
            <person name="Lundell T."/>
            <person name="Morin E."/>
            <person name="Murat C."/>
            <person name="Riley R."/>
            <person name="Ohm R."/>
            <person name="Sun H."/>
            <person name="Tunlid A."/>
            <person name="Henrissat B."/>
            <person name="Grigoriev I.V."/>
            <person name="Hibbett D.S."/>
            <person name="Martin F."/>
        </authorList>
    </citation>
    <scope>NUCLEOTIDE SEQUENCE [LARGE SCALE GENOMIC DNA]</scope>
    <source>
        <strain evidence="2">MAFF 305830</strain>
    </source>
</reference>